<evidence type="ECO:0000259" key="5">
    <source>
        <dbReference type="PROSITE" id="PS51123"/>
    </source>
</evidence>
<feature type="region of interest" description="Disordered" evidence="4">
    <location>
        <begin position="423"/>
        <end position="454"/>
    </location>
</feature>
<dbReference type="AlphaFoldDB" id="F9UII8"/>
<dbReference type="InterPro" id="IPR049945">
    <property type="entry name" value="AAA_22"/>
</dbReference>
<dbReference type="InterPro" id="IPR027417">
    <property type="entry name" value="P-loop_NTPase"/>
</dbReference>
<name>F9UII8_9GAMM</name>
<dbReference type="SUPFAM" id="SSF103088">
    <property type="entry name" value="OmpA-like"/>
    <property type="match status" value="1"/>
</dbReference>
<evidence type="ECO:0000313" key="7">
    <source>
        <dbReference type="Proteomes" id="UP000005459"/>
    </source>
</evidence>
<dbReference type="eggNOG" id="COG2885">
    <property type="taxonomic scope" value="Bacteria"/>
</dbReference>
<feature type="region of interest" description="Disordered" evidence="4">
    <location>
        <begin position="613"/>
        <end position="641"/>
    </location>
</feature>
<comment type="subcellular location">
    <subcellularLocation>
        <location evidence="1">Membrane</location>
    </subcellularLocation>
</comment>
<proteinExistence type="predicted"/>
<dbReference type="InterPro" id="IPR003593">
    <property type="entry name" value="AAA+_ATPase"/>
</dbReference>
<keyword evidence="7" id="KW-1185">Reference proteome</keyword>
<dbReference type="OrthoDB" id="9780149at2"/>
<sequence length="786" mass="85076">MYESFFALREKPFSLLPDPGFLFMSHQHQKALTLLEYGLFNQAGFIVLTGDIGSGKTTLMRHLLERLDSSFTVGLISNTHETFGELMDWVSMAFEIRHEPASKLEKYRAFADFLVETYGRGQRVLLIVDEAQNLGIEKLEELRLLSNINAGKDLVLQIMLLGQPQLRELLRDPALEQLAQRVTASYHIGPLDAAETESYIRHRVFVAGGTHDIFTHDACVAIHHYSKGVPRRINLICDTALVYAFGADEQVLDAAFIRDFIASHAPHLMISIDLDRAAAAPSEDSKNGIEPPPMDGDLASDAPEEEQENHTQPIATSPRLEPSMLAPEKIETELPARPLERPEAVASSLPINPSAPRITATEPLHKPRISADPRRASAGEGPNLQRHYSNAPASRLSVKASIQGTSADESRIASRDAWALKESAPTEAPIVRDQVSRRGTPGPEHTGAVTPRRGPGTAVALIMLLVLAIATFALADSESARTLRAQVAAIFQSTIGQPEEPTAVAPDTQTIVDDSRGDDVSADAVSAAPATEKTEEPQKTDPGEHLGSAPNVEHPPARPYGSIPGPDDERLPLTVLPNATSPEPGAALEPLSNPNAATDLGLQRSASSDIIAPLTDSLSPTNTQQTSEVEPAAEDAGARSDAPDALDDLAAELRNLPHDVQRLSPDEVSLDMGPSVQFQDGSAVLDSQAKETLARLAEVLMPLDDINIRIIAHTDSTGADSVNQWLSARRAGNVAAYLEGLEIPPERLAHEGRGKSELRVSSNEERLIGPWVNRRIEILLSSPRQR</sequence>
<feature type="region of interest" description="Disordered" evidence="4">
    <location>
        <begin position="498"/>
        <end position="599"/>
    </location>
</feature>
<dbReference type="InterPro" id="IPR052026">
    <property type="entry name" value="ExeA_AAA_ATPase_DNA-bind"/>
</dbReference>
<protein>
    <submittedName>
        <fullName evidence="6">OmpA/MotB domain protein</fullName>
    </submittedName>
</protein>
<dbReference type="PROSITE" id="PS51123">
    <property type="entry name" value="OMPA_2"/>
    <property type="match status" value="1"/>
</dbReference>
<organism evidence="6 7">
    <name type="scientific">Thiocapsa marina 5811</name>
    <dbReference type="NCBI Taxonomy" id="768671"/>
    <lineage>
        <taxon>Bacteria</taxon>
        <taxon>Pseudomonadati</taxon>
        <taxon>Pseudomonadota</taxon>
        <taxon>Gammaproteobacteria</taxon>
        <taxon>Chromatiales</taxon>
        <taxon>Chromatiaceae</taxon>
        <taxon>Thiocapsa</taxon>
    </lineage>
</organism>
<feature type="compositionally biased region" description="Basic and acidic residues" evidence="4">
    <location>
        <begin position="532"/>
        <end position="544"/>
    </location>
</feature>
<dbReference type="CDD" id="cd00009">
    <property type="entry name" value="AAA"/>
    <property type="match status" value="1"/>
</dbReference>
<dbReference type="SMART" id="SM00382">
    <property type="entry name" value="AAA"/>
    <property type="match status" value="1"/>
</dbReference>
<dbReference type="eggNOG" id="COG3267">
    <property type="taxonomic scope" value="Bacteria"/>
</dbReference>
<feature type="domain" description="OmpA-like" evidence="5">
    <location>
        <begin position="665"/>
        <end position="784"/>
    </location>
</feature>
<dbReference type="InterPro" id="IPR006665">
    <property type="entry name" value="OmpA-like"/>
</dbReference>
<dbReference type="Gene3D" id="3.40.50.300">
    <property type="entry name" value="P-loop containing nucleotide triphosphate hydrolases"/>
    <property type="match status" value="1"/>
</dbReference>
<dbReference type="Gene3D" id="3.30.1330.60">
    <property type="entry name" value="OmpA-like domain"/>
    <property type="match status" value="1"/>
</dbReference>
<dbReference type="Pfam" id="PF00691">
    <property type="entry name" value="OmpA"/>
    <property type="match status" value="1"/>
</dbReference>
<dbReference type="SUPFAM" id="SSF52540">
    <property type="entry name" value="P-loop containing nucleoside triphosphate hydrolases"/>
    <property type="match status" value="1"/>
</dbReference>
<dbReference type="PANTHER" id="PTHR35894">
    <property type="entry name" value="GENERAL SECRETION PATHWAY PROTEIN A-RELATED"/>
    <property type="match status" value="1"/>
</dbReference>
<evidence type="ECO:0000313" key="6">
    <source>
        <dbReference type="EMBL" id="EGV15970.1"/>
    </source>
</evidence>
<dbReference type="EMBL" id="AFWV01000027">
    <property type="protein sequence ID" value="EGV15970.1"/>
    <property type="molecule type" value="Genomic_DNA"/>
</dbReference>
<dbReference type="InterPro" id="IPR006664">
    <property type="entry name" value="OMP_bac"/>
</dbReference>
<dbReference type="PANTHER" id="PTHR35894:SF1">
    <property type="entry name" value="PHOSPHORIBULOKINASE _ URIDINE KINASE FAMILY"/>
    <property type="match status" value="1"/>
</dbReference>
<feature type="compositionally biased region" description="Basic and acidic residues" evidence="4">
    <location>
        <begin position="328"/>
        <end position="343"/>
    </location>
</feature>
<evidence type="ECO:0000256" key="4">
    <source>
        <dbReference type="SAM" id="MobiDB-lite"/>
    </source>
</evidence>
<dbReference type="RefSeq" id="WP_007195609.1">
    <property type="nucleotide sequence ID" value="NZ_AFWV01000027.1"/>
</dbReference>
<feature type="compositionally biased region" description="Polar residues" evidence="4">
    <location>
        <begin position="616"/>
        <end position="628"/>
    </location>
</feature>
<dbReference type="PRINTS" id="PR01021">
    <property type="entry name" value="OMPADOMAIN"/>
</dbReference>
<evidence type="ECO:0000256" key="2">
    <source>
        <dbReference type="ARBA" id="ARBA00023136"/>
    </source>
</evidence>
<dbReference type="Pfam" id="PF13401">
    <property type="entry name" value="AAA_22"/>
    <property type="match status" value="1"/>
</dbReference>
<evidence type="ECO:0000256" key="1">
    <source>
        <dbReference type="ARBA" id="ARBA00004370"/>
    </source>
</evidence>
<dbReference type="CDD" id="cd07185">
    <property type="entry name" value="OmpA_C-like"/>
    <property type="match status" value="1"/>
</dbReference>
<dbReference type="GO" id="GO:0016887">
    <property type="term" value="F:ATP hydrolysis activity"/>
    <property type="evidence" value="ECO:0007669"/>
    <property type="project" value="InterPro"/>
</dbReference>
<dbReference type="STRING" id="768671.ThimaDRAFT_4741"/>
<feature type="compositionally biased region" description="Basic and acidic residues" evidence="4">
    <location>
        <begin position="363"/>
        <end position="377"/>
    </location>
</feature>
<accession>F9UII8</accession>
<feature type="region of interest" description="Disordered" evidence="4">
    <location>
        <begin position="281"/>
        <end position="392"/>
    </location>
</feature>
<dbReference type="InterPro" id="IPR036737">
    <property type="entry name" value="OmpA-like_sf"/>
</dbReference>
<gene>
    <name evidence="6" type="ORF">ThimaDRAFT_4741</name>
</gene>
<dbReference type="GO" id="GO:0016020">
    <property type="term" value="C:membrane"/>
    <property type="evidence" value="ECO:0007669"/>
    <property type="project" value="UniProtKB-SubCell"/>
</dbReference>
<evidence type="ECO:0000256" key="3">
    <source>
        <dbReference type="PROSITE-ProRule" id="PRU00473"/>
    </source>
</evidence>
<reference evidence="6 7" key="1">
    <citation type="submission" date="2011-06" db="EMBL/GenBank/DDBJ databases">
        <title>The draft genome of Thiocapsa marina 5811.</title>
        <authorList>
            <consortium name="US DOE Joint Genome Institute (JGI-PGF)"/>
            <person name="Lucas S."/>
            <person name="Han J."/>
            <person name="Cheng J.-F."/>
            <person name="Goodwin L."/>
            <person name="Pitluck S."/>
            <person name="Peters L."/>
            <person name="Land M.L."/>
            <person name="Hauser L."/>
            <person name="Vogl K."/>
            <person name="Liu Z."/>
            <person name="Imhoff J."/>
            <person name="Thiel V."/>
            <person name="Frigaard N.-U."/>
            <person name="Bryant D."/>
            <person name="Woyke T.J."/>
        </authorList>
    </citation>
    <scope>NUCLEOTIDE SEQUENCE [LARGE SCALE GENOMIC DNA]</scope>
    <source>
        <strain evidence="6 7">5811</strain>
    </source>
</reference>
<keyword evidence="2 3" id="KW-0472">Membrane</keyword>
<dbReference type="Proteomes" id="UP000005459">
    <property type="component" value="Unassembled WGS sequence"/>
</dbReference>
<dbReference type="PATRIC" id="fig|768671.3.peg.4990"/>